<feature type="region of interest" description="Disordered" evidence="1">
    <location>
        <begin position="223"/>
        <end position="255"/>
    </location>
</feature>
<accession>A0A072NVX8</accession>
<protein>
    <recommendedName>
        <fullName evidence="4">MFS maltose permease</fullName>
    </recommendedName>
</protein>
<dbReference type="RefSeq" id="XP_013253773.1">
    <property type="nucleotide sequence ID" value="XM_013398319.1"/>
</dbReference>
<dbReference type="OrthoDB" id="5408102at2759"/>
<evidence type="ECO:0000313" key="3">
    <source>
        <dbReference type="Proteomes" id="UP000027920"/>
    </source>
</evidence>
<gene>
    <name evidence="2" type="ORF">A1O9_12797</name>
</gene>
<dbReference type="Proteomes" id="UP000027920">
    <property type="component" value="Unassembled WGS sequence"/>
</dbReference>
<keyword evidence="3" id="KW-1185">Reference proteome</keyword>
<dbReference type="EMBL" id="AMGV01000027">
    <property type="protein sequence ID" value="KEF51183.1"/>
    <property type="molecule type" value="Genomic_DNA"/>
</dbReference>
<evidence type="ECO:0008006" key="4">
    <source>
        <dbReference type="Google" id="ProtNLM"/>
    </source>
</evidence>
<reference evidence="2 3" key="1">
    <citation type="submission" date="2013-03" db="EMBL/GenBank/DDBJ databases">
        <title>The Genome Sequence of Exophiala aquamarina CBS 119918.</title>
        <authorList>
            <consortium name="The Broad Institute Genomics Platform"/>
            <person name="Cuomo C."/>
            <person name="de Hoog S."/>
            <person name="Gorbushina A."/>
            <person name="Walker B."/>
            <person name="Young S.K."/>
            <person name="Zeng Q."/>
            <person name="Gargeya S."/>
            <person name="Fitzgerald M."/>
            <person name="Haas B."/>
            <person name="Abouelleil A."/>
            <person name="Allen A.W."/>
            <person name="Alvarado L."/>
            <person name="Arachchi H.M."/>
            <person name="Berlin A.M."/>
            <person name="Chapman S.B."/>
            <person name="Gainer-Dewar J."/>
            <person name="Goldberg J."/>
            <person name="Griggs A."/>
            <person name="Gujja S."/>
            <person name="Hansen M."/>
            <person name="Howarth C."/>
            <person name="Imamovic A."/>
            <person name="Ireland A."/>
            <person name="Larimer J."/>
            <person name="McCowan C."/>
            <person name="Murphy C."/>
            <person name="Pearson M."/>
            <person name="Poon T.W."/>
            <person name="Priest M."/>
            <person name="Roberts A."/>
            <person name="Saif S."/>
            <person name="Shea T."/>
            <person name="Sisk P."/>
            <person name="Sykes S."/>
            <person name="Wortman J."/>
            <person name="Nusbaum C."/>
            <person name="Birren B."/>
        </authorList>
    </citation>
    <scope>NUCLEOTIDE SEQUENCE [LARGE SCALE GENOMIC DNA]</scope>
    <source>
        <strain evidence="2 3">CBS 119918</strain>
    </source>
</reference>
<dbReference type="VEuPathDB" id="FungiDB:A1O9_12797"/>
<evidence type="ECO:0000313" key="2">
    <source>
        <dbReference type="EMBL" id="KEF51183.1"/>
    </source>
</evidence>
<name>A0A072NVX8_9EURO</name>
<dbReference type="STRING" id="1182545.A0A072NVX8"/>
<evidence type="ECO:0000256" key="1">
    <source>
        <dbReference type="SAM" id="MobiDB-lite"/>
    </source>
</evidence>
<dbReference type="AlphaFoldDB" id="A0A072NVX8"/>
<dbReference type="HOGENOM" id="CLU_011673_1_0_1"/>
<comment type="caution">
    <text evidence="2">The sequence shown here is derived from an EMBL/GenBank/DDBJ whole genome shotgun (WGS) entry which is preliminary data.</text>
</comment>
<proteinExistence type="predicted"/>
<dbReference type="GeneID" id="25287691"/>
<sequence>MASRRAMSRPSTLNFFQGHHATRPRPRSFTHRTSLLLVARPTPRPQLPFLNPVSRVNAIQAQVGRFISTERKQRWKHNFWRQVRFHGYLWPSIFLVVVVMNGLKHVKLEQEYPTPPEWSFWTRWSYRMAKYSEFEEEAKIHRVLTDWRQAGVYYMEVLKRLESEKYDGKDLVRNSSDQEDGFNINAKSEQWQRSYLEVLMGAARVSENLQGMCRRKGDPKGKIYPRECIPGPDNPRPKPLPWNKNKSHKNPPHAHEVEDAFPSPHIFYNRILTTDSFTTRERLDAALAYADWMEFTGQAEASDQWYQRGVMIASRALPANVRDSVVDLNSGVINKTHDEDVTDNVLKASTALAVHYARGGRVKDALPIFLSVLRARKSLPPSPLGATGKKERTRQNNNTWLENLYALKDLIIERPFPPPSPTGDERPYHTLKEACEEVALMTYIGEILFATSESEREKGLGWTRDSVDAAEAVMWVMDEQKVDDGRETCRQCLETGLQNWKEMARHMARLAGTKEAEIRNGSGLLGLGFGKSGQLSKAHQETMRWEEENEVIELRRQKTLPLTQAPKAVVGDWRANSA</sequence>
<organism evidence="2 3">
    <name type="scientific">Exophiala aquamarina CBS 119918</name>
    <dbReference type="NCBI Taxonomy" id="1182545"/>
    <lineage>
        <taxon>Eukaryota</taxon>
        <taxon>Fungi</taxon>
        <taxon>Dikarya</taxon>
        <taxon>Ascomycota</taxon>
        <taxon>Pezizomycotina</taxon>
        <taxon>Eurotiomycetes</taxon>
        <taxon>Chaetothyriomycetidae</taxon>
        <taxon>Chaetothyriales</taxon>
        <taxon>Herpotrichiellaceae</taxon>
        <taxon>Exophiala</taxon>
    </lineage>
</organism>